<dbReference type="InterPro" id="IPR041698">
    <property type="entry name" value="Methyltransf_25"/>
</dbReference>
<gene>
    <name evidence="2" type="ORF">SAMN04487931_106177</name>
</gene>
<name>A0A1H2HD15_9BACT</name>
<keyword evidence="2" id="KW-0489">Methyltransferase</keyword>
<dbReference type="GO" id="GO:0032259">
    <property type="term" value="P:methylation"/>
    <property type="evidence" value="ECO:0007669"/>
    <property type="project" value="UniProtKB-KW"/>
</dbReference>
<dbReference type="SUPFAM" id="SSF53335">
    <property type="entry name" value="S-adenosyl-L-methionine-dependent methyltransferases"/>
    <property type="match status" value="1"/>
</dbReference>
<dbReference type="Pfam" id="PF13649">
    <property type="entry name" value="Methyltransf_25"/>
    <property type="match status" value="1"/>
</dbReference>
<sequence length="290" mass="33589">MDNIFNKKFWLTEWEKDKQTDTYNVHKGFSTPEYWDKAAQTYNQNKKEVRDRRLEKTLEFLERSGLLFKGMTVLEIGCGTGMLAIELAKQGAKVTALDFSQGMLSVFKQNIPNEIKEQITILHEDWYKTDIAANGWEKKFDLVIAFMSPGVAGPDSFFKMMSCSKKGCAIRGWAAKRKHTILSDLWQKIMGIPLEDKPQSILYKINLLFSMGFFPEITFDTIEWEQIVSIKDEFDSQMAFFQKVSNKPEVELEEIIRRHLDTVSTPDNHIVRQHKGLTATAVWIIDKPYP</sequence>
<dbReference type="RefSeq" id="WP_092234266.1">
    <property type="nucleotide sequence ID" value="NZ_FNLL01000006.1"/>
</dbReference>
<dbReference type="AlphaFoldDB" id="A0A1H2HD15"/>
<dbReference type="PANTHER" id="PTHR43667:SF2">
    <property type="entry name" value="FATTY ACID C-METHYL TRANSFERASE"/>
    <property type="match status" value="1"/>
</dbReference>
<dbReference type="EMBL" id="FNLL01000006">
    <property type="protein sequence ID" value="SDU29750.1"/>
    <property type="molecule type" value="Genomic_DNA"/>
</dbReference>
<feature type="domain" description="Methyltransferase" evidence="1">
    <location>
        <begin position="73"/>
        <end position="148"/>
    </location>
</feature>
<keyword evidence="3" id="KW-1185">Reference proteome</keyword>
<reference evidence="3" key="1">
    <citation type="submission" date="2016-10" db="EMBL/GenBank/DDBJ databases">
        <authorList>
            <person name="Varghese N."/>
            <person name="Submissions S."/>
        </authorList>
    </citation>
    <scope>NUCLEOTIDE SEQUENCE [LARGE SCALE GENOMIC DNA]</scope>
    <source>
        <strain evidence="3">DSM 3384</strain>
    </source>
</reference>
<evidence type="ECO:0000313" key="3">
    <source>
        <dbReference type="Proteomes" id="UP000199608"/>
    </source>
</evidence>
<proteinExistence type="predicted"/>
<dbReference type="InterPro" id="IPR029063">
    <property type="entry name" value="SAM-dependent_MTases_sf"/>
</dbReference>
<accession>A0A1H2HD15</accession>
<dbReference type="Proteomes" id="UP000199608">
    <property type="component" value="Unassembled WGS sequence"/>
</dbReference>
<dbReference type="GO" id="GO:0008168">
    <property type="term" value="F:methyltransferase activity"/>
    <property type="evidence" value="ECO:0007669"/>
    <property type="project" value="UniProtKB-KW"/>
</dbReference>
<dbReference type="Gene3D" id="3.40.50.150">
    <property type="entry name" value="Vaccinia Virus protein VP39"/>
    <property type="match status" value="1"/>
</dbReference>
<dbReference type="CDD" id="cd02440">
    <property type="entry name" value="AdoMet_MTases"/>
    <property type="match status" value="1"/>
</dbReference>
<keyword evidence="2" id="KW-0808">Transferase</keyword>
<dbReference type="PANTHER" id="PTHR43667">
    <property type="entry name" value="CYCLOPROPANE-FATTY-ACYL-PHOSPHOLIPID SYNTHASE"/>
    <property type="match status" value="1"/>
</dbReference>
<protein>
    <submittedName>
        <fullName evidence="2">Methyltransferase domain-containing protein</fullName>
    </submittedName>
</protein>
<evidence type="ECO:0000259" key="1">
    <source>
        <dbReference type="Pfam" id="PF13649"/>
    </source>
</evidence>
<evidence type="ECO:0000313" key="2">
    <source>
        <dbReference type="EMBL" id="SDU29750.1"/>
    </source>
</evidence>
<organism evidence="2 3">
    <name type="scientific">Desulfobacula phenolica</name>
    <dbReference type="NCBI Taxonomy" id="90732"/>
    <lineage>
        <taxon>Bacteria</taxon>
        <taxon>Pseudomonadati</taxon>
        <taxon>Thermodesulfobacteriota</taxon>
        <taxon>Desulfobacteria</taxon>
        <taxon>Desulfobacterales</taxon>
        <taxon>Desulfobacteraceae</taxon>
        <taxon>Desulfobacula</taxon>
    </lineage>
</organism>
<dbReference type="InterPro" id="IPR050723">
    <property type="entry name" value="CFA/CMAS"/>
</dbReference>